<dbReference type="EMBL" id="SNSC02000010">
    <property type="protein sequence ID" value="TID20578.1"/>
    <property type="molecule type" value="Genomic_DNA"/>
</dbReference>
<reference evidence="1 2" key="1">
    <citation type="submission" date="2019-04" db="EMBL/GenBank/DDBJ databases">
        <title>High contiguity whole genome sequence and gene annotation resource for two Venturia nashicola isolates.</title>
        <authorList>
            <person name="Prokchorchik M."/>
            <person name="Won K."/>
            <person name="Lee Y."/>
            <person name="Choi E.D."/>
            <person name="Segonzac C."/>
            <person name="Sohn K.H."/>
        </authorList>
    </citation>
    <scope>NUCLEOTIDE SEQUENCE [LARGE SCALE GENOMIC DNA]</scope>
    <source>
        <strain evidence="1 2">PRI2</strain>
    </source>
</reference>
<organism evidence="1 2">
    <name type="scientific">Venturia nashicola</name>
    <dbReference type="NCBI Taxonomy" id="86259"/>
    <lineage>
        <taxon>Eukaryota</taxon>
        <taxon>Fungi</taxon>
        <taxon>Dikarya</taxon>
        <taxon>Ascomycota</taxon>
        <taxon>Pezizomycotina</taxon>
        <taxon>Dothideomycetes</taxon>
        <taxon>Pleosporomycetidae</taxon>
        <taxon>Venturiales</taxon>
        <taxon>Venturiaceae</taxon>
        <taxon>Venturia</taxon>
    </lineage>
</organism>
<dbReference type="STRING" id="86259.A0A4Z1P032"/>
<dbReference type="InterPro" id="IPR027417">
    <property type="entry name" value="P-loop_NTPase"/>
</dbReference>
<dbReference type="Gene3D" id="3.40.50.300">
    <property type="entry name" value="P-loop containing nucleotide triphosphate hydrolases"/>
    <property type="match status" value="1"/>
</dbReference>
<evidence type="ECO:0008006" key="3">
    <source>
        <dbReference type="Google" id="ProtNLM"/>
    </source>
</evidence>
<keyword evidence="2" id="KW-1185">Reference proteome</keyword>
<dbReference type="Proteomes" id="UP000298493">
    <property type="component" value="Unassembled WGS sequence"/>
</dbReference>
<dbReference type="SUPFAM" id="SSF52540">
    <property type="entry name" value="P-loop containing nucleoside triphosphate hydrolases"/>
    <property type="match status" value="1"/>
</dbReference>
<evidence type="ECO:0000313" key="1">
    <source>
        <dbReference type="EMBL" id="TID20578.1"/>
    </source>
</evidence>
<name>A0A4Z1P032_9PEZI</name>
<gene>
    <name evidence="1" type="ORF">E6O75_ATG05342</name>
</gene>
<evidence type="ECO:0000313" key="2">
    <source>
        <dbReference type="Proteomes" id="UP000298493"/>
    </source>
</evidence>
<sequence length="242" mass="26545">MFTDRQSGPLKLRLDILESFMEKGTKKAQGSTLLEGQPGTLTIVDLTDPTIDTNTACVLFDIALAIFLEKTTTCGKIVGLDEAHNYLHNGAASENFTNSLLKAVREQRHRATRVVVATQEPTVSPKFINLCSMTFVHGFNSPEWLDTLRKHIAGAASVAEEFQKSGQRFLDHIVKLNTGESFLFSRLALLDVENGKPVKLGAKVRKFRTRQRLTHDGGRSQNATEQAGLGCLSAAGCGERDE</sequence>
<comment type="caution">
    <text evidence="1">The sequence shown here is derived from an EMBL/GenBank/DDBJ whole genome shotgun (WGS) entry which is preliminary data.</text>
</comment>
<proteinExistence type="predicted"/>
<accession>A0A4Z1P032</accession>
<dbReference type="AlphaFoldDB" id="A0A4Z1P032"/>
<protein>
    <recommendedName>
        <fullName evidence="3">P-loop containing nucleoside triphosphate hydrolase protein</fullName>
    </recommendedName>
</protein>